<dbReference type="GO" id="GO:0005509">
    <property type="term" value="F:calcium ion binding"/>
    <property type="evidence" value="ECO:0007669"/>
    <property type="project" value="InterPro"/>
</dbReference>
<keyword evidence="4" id="KW-0800">Toxin</keyword>
<accession>A0A367S161</accession>
<comment type="caution">
    <text evidence="8">The sequence shown here is derived from an EMBL/GenBank/DDBJ whole genome shotgun (WGS) entry which is preliminary data.</text>
</comment>
<evidence type="ECO:0000313" key="9">
    <source>
        <dbReference type="Proteomes" id="UP000252085"/>
    </source>
</evidence>
<dbReference type="Gene3D" id="2.150.10.10">
    <property type="entry name" value="Serralysin-like metalloprotease, C-terminal"/>
    <property type="match status" value="7"/>
</dbReference>
<gene>
    <name evidence="8" type="ORF">A6769_36900</name>
</gene>
<dbReference type="GO" id="GO:0090729">
    <property type="term" value="F:toxin activity"/>
    <property type="evidence" value="ECO:0007669"/>
    <property type="project" value="UniProtKB-KW"/>
</dbReference>
<organism evidence="8 9">
    <name type="scientific">Nostoc punctiforme NIES-2108</name>
    <dbReference type="NCBI Taxonomy" id="1356359"/>
    <lineage>
        <taxon>Bacteria</taxon>
        <taxon>Bacillati</taxon>
        <taxon>Cyanobacteriota</taxon>
        <taxon>Cyanophyceae</taxon>
        <taxon>Nostocales</taxon>
        <taxon>Nostocaceae</taxon>
        <taxon>Nostoc</taxon>
    </lineage>
</organism>
<evidence type="ECO:0000256" key="2">
    <source>
        <dbReference type="ARBA" id="ARBA00004613"/>
    </source>
</evidence>
<dbReference type="SUPFAM" id="SSF51120">
    <property type="entry name" value="beta-Roll"/>
    <property type="match status" value="6"/>
</dbReference>
<evidence type="ECO:0000313" key="8">
    <source>
        <dbReference type="EMBL" id="RCJ42606.1"/>
    </source>
</evidence>
<dbReference type="AlphaFoldDB" id="A0A367S161"/>
<dbReference type="PROSITE" id="PS00330">
    <property type="entry name" value="HEMOLYSIN_CALCIUM"/>
    <property type="match status" value="4"/>
</dbReference>
<dbReference type="InterPro" id="IPR050557">
    <property type="entry name" value="RTX_toxin/Mannuronan_C5-epim"/>
</dbReference>
<dbReference type="PRINTS" id="PR00313">
    <property type="entry name" value="CABNDNGRPT"/>
</dbReference>
<dbReference type="InterPro" id="IPR001343">
    <property type="entry name" value="Hemolysn_Ca-bd"/>
</dbReference>
<sequence>MAKGSSGNNLLSGGNGNDYLDISGIPTYYGGIFLSSDNNTLNGGAGDDTLKAEDSTGNNFLFGDDGNDSFYLNLENQTVDGGKGDDLLSVDYSYYTAATAGITTTYSATTNTGSIRSGTNQVNYKNIERLNISGTEYNDRIVGNSGNDTLSGGYGGNDTIDGGEGDDVLSVNYNDATEKITTTFNPTTNIGSIKVGTNQVSYKNIERLNISGTGYNDLIVGNSGNDTLSTGYGGNDTIDGSEGDDVLSVNYKGSAAIATTYNATTNTGSIRSGTNQVNYKNIERLNILGTDYNDLIVGNSGNDTLSGGVGNNTLTGGAGNDEFVYNNDYYYSKNTDTITDFGGVGKGSNPSATVIASRDTLQFTSDGLTAQNLQLTPHGNNLEITFENLANSKVILQNFKLENLDNLPATSSQPAIGNILFYGQTSVTDSFDVFDANSTQTNLFNKNTVTFLNDLDNNITGFDNSNDVINGQGGNDIIDGLSGNDILRGGAGNDTLIGGSGNDSLIGGAGNNILDGDADDDVLNVSGSIGNNTLQAGVGDDRLSANASTGDNLLSGSDGNDSLDISGSYMKRSSYYLEDSRSIGNNTLLGGAGNDTLNATGSTSDNLLSGGDGNDSLNISGYYSYSSSFDYLEDSRSTGNNKLLGGAGNDTLSGKDSTGNNLLSGGDGNDYLDIGSSDPTLSIVNNTLNGGAGDDTFDATNAKGNNLLSGGDGNDSFNLGITFSGDVSSDLATQTVNGGNGNDFLSIYYQYPTKGITSTFNATTNTGSVTADTYLVNYNNVERLNIFGTDYNDLIVGSNGNDTLTGGKGNDSLIGGNGTDTFVFYNHNEGVDDLYDFNATNDLIQISAFYFAGGLSKSSLSANQFTIGTSATTIAQRFIYNDITGGLFFDLDGSAAGFSQIKFAQLSAGLSLTEKNFVVV</sequence>
<dbReference type="PANTHER" id="PTHR38340:SF1">
    <property type="entry name" value="S-LAYER PROTEIN"/>
    <property type="match status" value="1"/>
</dbReference>
<dbReference type="Pfam" id="PF00353">
    <property type="entry name" value="HemolysinCabind"/>
    <property type="match status" value="14"/>
</dbReference>
<comment type="subcellular location">
    <subcellularLocation>
        <location evidence="1">Membrane</location>
    </subcellularLocation>
    <subcellularLocation>
        <location evidence="2">Secreted</location>
    </subcellularLocation>
</comment>
<evidence type="ECO:0000256" key="5">
    <source>
        <dbReference type="ARBA" id="ARBA00022737"/>
    </source>
</evidence>
<evidence type="ECO:0000256" key="7">
    <source>
        <dbReference type="ARBA" id="ARBA00023136"/>
    </source>
</evidence>
<evidence type="ECO:0008006" key="10">
    <source>
        <dbReference type="Google" id="ProtNLM"/>
    </source>
</evidence>
<keyword evidence="3" id="KW-0964">Secreted</keyword>
<protein>
    <recommendedName>
        <fullName evidence="10">Calcium-binding protein</fullName>
    </recommendedName>
</protein>
<evidence type="ECO:0000256" key="3">
    <source>
        <dbReference type="ARBA" id="ARBA00022525"/>
    </source>
</evidence>
<dbReference type="Proteomes" id="UP000252085">
    <property type="component" value="Unassembled WGS sequence"/>
</dbReference>
<dbReference type="PANTHER" id="PTHR38340">
    <property type="entry name" value="S-LAYER PROTEIN"/>
    <property type="match status" value="1"/>
</dbReference>
<dbReference type="GO" id="GO:0016020">
    <property type="term" value="C:membrane"/>
    <property type="evidence" value="ECO:0007669"/>
    <property type="project" value="UniProtKB-SubCell"/>
</dbReference>
<dbReference type="InterPro" id="IPR011049">
    <property type="entry name" value="Serralysin-like_metalloprot_C"/>
</dbReference>
<keyword evidence="6" id="KW-0843">Virulence</keyword>
<dbReference type="PRINTS" id="PR01488">
    <property type="entry name" value="RTXTOXINA"/>
</dbReference>
<name>A0A367S161_NOSPU</name>
<reference evidence="8 9" key="1">
    <citation type="submission" date="2016-04" db="EMBL/GenBank/DDBJ databases">
        <authorList>
            <person name="Evans L.H."/>
            <person name="Alamgir A."/>
            <person name="Owens N."/>
            <person name="Weber N.D."/>
            <person name="Virtaneva K."/>
            <person name="Barbian K."/>
            <person name="Babar A."/>
            <person name="Rosenke K."/>
        </authorList>
    </citation>
    <scope>NUCLEOTIDE SEQUENCE [LARGE SCALE GENOMIC DNA]</scope>
    <source>
        <strain evidence="8">NIES-2108</strain>
    </source>
</reference>
<keyword evidence="5" id="KW-0677">Repeat</keyword>
<dbReference type="GO" id="GO:0005576">
    <property type="term" value="C:extracellular region"/>
    <property type="evidence" value="ECO:0007669"/>
    <property type="project" value="UniProtKB-SubCell"/>
</dbReference>
<evidence type="ECO:0000256" key="6">
    <source>
        <dbReference type="ARBA" id="ARBA00023026"/>
    </source>
</evidence>
<dbReference type="InterPro" id="IPR003995">
    <property type="entry name" value="RTX_toxin_determinant-A"/>
</dbReference>
<dbReference type="InterPro" id="IPR018511">
    <property type="entry name" value="Hemolysin-typ_Ca-bd_CS"/>
</dbReference>
<proteinExistence type="predicted"/>
<keyword evidence="7" id="KW-0472">Membrane</keyword>
<evidence type="ECO:0000256" key="4">
    <source>
        <dbReference type="ARBA" id="ARBA00022656"/>
    </source>
</evidence>
<evidence type="ECO:0000256" key="1">
    <source>
        <dbReference type="ARBA" id="ARBA00004370"/>
    </source>
</evidence>
<dbReference type="EMBL" id="LXQE01000004">
    <property type="protein sequence ID" value="RCJ42606.1"/>
    <property type="molecule type" value="Genomic_DNA"/>
</dbReference>